<dbReference type="AlphaFoldDB" id="A0A3E2U3Z3"/>
<organism evidence="2 3">
    <name type="scientific">Faecalibacterium prausnitzii</name>
    <dbReference type="NCBI Taxonomy" id="853"/>
    <lineage>
        <taxon>Bacteria</taxon>
        <taxon>Bacillati</taxon>
        <taxon>Bacillota</taxon>
        <taxon>Clostridia</taxon>
        <taxon>Eubacteriales</taxon>
        <taxon>Oscillospiraceae</taxon>
        <taxon>Faecalibacterium</taxon>
    </lineage>
</organism>
<dbReference type="Proteomes" id="UP000260991">
    <property type="component" value="Unassembled WGS sequence"/>
</dbReference>
<evidence type="ECO:0000313" key="3">
    <source>
        <dbReference type="Proteomes" id="UP000260991"/>
    </source>
</evidence>
<reference evidence="2 3" key="1">
    <citation type="submission" date="2018-08" db="EMBL/GenBank/DDBJ databases">
        <title>A genome reference for cultivated species of the human gut microbiota.</title>
        <authorList>
            <person name="Zou Y."/>
            <person name="Xue W."/>
            <person name="Luo G."/>
        </authorList>
    </citation>
    <scope>NUCLEOTIDE SEQUENCE [LARGE SCALE GENOMIC DNA]</scope>
    <source>
        <strain evidence="2 3">AF32-8AC</strain>
    </source>
</reference>
<keyword evidence="1" id="KW-0472">Membrane</keyword>
<protein>
    <recommendedName>
        <fullName evidence="4">Squalene cyclase C-terminal domain-containing protein</fullName>
    </recommendedName>
</protein>
<evidence type="ECO:0008006" key="4">
    <source>
        <dbReference type="Google" id="ProtNLM"/>
    </source>
</evidence>
<feature type="transmembrane region" description="Helical" evidence="1">
    <location>
        <begin position="12"/>
        <end position="30"/>
    </location>
</feature>
<name>A0A3E2U3Z3_9FIRM</name>
<accession>A0A3E2U3Z3</accession>
<sequence>MDVDLKRRKVFVTLLVSALEIWTLLQYNLLTLLRDFICLIFRTETDILDAIALVTPAGVLYLMNWYFVTPLVEVAFELIQSKIGDFRPIDKQYKVIVRKLNNWLVNMPCHWGAVDKATETQNANTCEALIALYKSGMYKNEVFRSTLSKINLEVNERGLCSKSLGKETVVCTSMILYLMGELKGKVDYEIWHDKYDALARRLWNSRCKYGWGVFMEKPSFEDCSNVNSIWALRALNQYSTRDTREFKEFILEFYEHSKFGKFGFSQQDSSRLTPTAMAIVLYYELEPNLRKRIMQRYKVDEAIKYVFEQFVNKGIDYEVETLIGIKKANMGVAKAPWNHILIGYAIEALTLAYKYGNLKIYQMNKCVKRIELILKSSLYNETPDEMYYIPEKMERHGLGNYTYPTAYLVWGLNCFLNERRKSNEIFKWRR</sequence>
<evidence type="ECO:0000256" key="1">
    <source>
        <dbReference type="SAM" id="Phobius"/>
    </source>
</evidence>
<feature type="transmembrane region" description="Helical" evidence="1">
    <location>
        <begin position="50"/>
        <end position="72"/>
    </location>
</feature>
<keyword evidence="1" id="KW-0812">Transmembrane</keyword>
<keyword evidence="1" id="KW-1133">Transmembrane helix</keyword>
<evidence type="ECO:0000313" key="2">
    <source>
        <dbReference type="EMBL" id="RGB90929.1"/>
    </source>
</evidence>
<comment type="caution">
    <text evidence="2">The sequence shown here is derived from an EMBL/GenBank/DDBJ whole genome shotgun (WGS) entry which is preliminary data.</text>
</comment>
<gene>
    <name evidence="2" type="ORF">DWZ46_09105</name>
</gene>
<proteinExistence type="predicted"/>
<dbReference type="RefSeq" id="WP_158403277.1">
    <property type="nucleotide sequence ID" value="NZ_QVER01000010.1"/>
</dbReference>
<dbReference type="EMBL" id="QVER01000010">
    <property type="protein sequence ID" value="RGB90929.1"/>
    <property type="molecule type" value="Genomic_DNA"/>
</dbReference>